<gene>
    <name evidence="2" type="ORF">DCHRY22_LOCUS13691</name>
</gene>
<dbReference type="Proteomes" id="UP000789524">
    <property type="component" value="Unassembled WGS sequence"/>
</dbReference>
<evidence type="ECO:0000313" key="2">
    <source>
        <dbReference type="EMBL" id="CAG9580948.1"/>
    </source>
</evidence>
<organism evidence="2 3">
    <name type="scientific">Danaus chrysippus</name>
    <name type="common">African queen</name>
    <dbReference type="NCBI Taxonomy" id="151541"/>
    <lineage>
        <taxon>Eukaryota</taxon>
        <taxon>Metazoa</taxon>
        <taxon>Ecdysozoa</taxon>
        <taxon>Arthropoda</taxon>
        <taxon>Hexapoda</taxon>
        <taxon>Insecta</taxon>
        <taxon>Pterygota</taxon>
        <taxon>Neoptera</taxon>
        <taxon>Endopterygota</taxon>
        <taxon>Lepidoptera</taxon>
        <taxon>Glossata</taxon>
        <taxon>Ditrysia</taxon>
        <taxon>Papilionoidea</taxon>
        <taxon>Nymphalidae</taxon>
        <taxon>Danainae</taxon>
        <taxon>Danaini</taxon>
        <taxon>Danaina</taxon>
        <taxon>Danaus</taxon>
        <taxon>Anosia</taxon>
    </lineage>
</organism>
<dbReference type="AlphaFoldDB" id="A0A8J2VVT6"/>
<feature type="region of interest" description="Disordered" evidence="1">
    <location>
        <begin position="127"/>
        <end position="157"/>
    </location>
</feature>
<feature type="compositionally biased region" description="Low complexity" evidence="1">
    <location>
        <begin position="141"/>
        <end position="157"/>
    </location>
</feature>
<keyword evidence="3" id="KW-1185">Reference proteome</keyword>
<reference evidence="2" key="1">
    <citation type="submission" date="2021-09" db="EMBL/GenBank/DDBJ databases">
        <authorList>
            <person name="Martin H S."/>
        </authorList>
    </citation>
    <scope>NUCLEOTIDE SEQUENCE</scope>
</reference>
<dbReference type="PANTHER" id="PTHR33887">
    <property type="entry name" value="PB1 DOMAIN-CONTAINING PROTEIN"/>
    <property type="match status" value="1"/>
</dbReference>
<comment type="caution">
    <text evidence="2">The sequence shown here is derived from an EMBL/GenBank/DDBJ whole genome shotgun (WGS) entry which is preliminary data.</text>
</comment>
<dbReference type="PANTHER" id="PTHR33887:SF4">
    <property type="entry name" value="AB2-183"/>
    <property type="match status" value="1"/>
</dbReference>
<dbReference type="Pfam" id="PF15874">
    <property type="entry name" value="Il2rg"/>
    <property type="match status" value="1"/>
</dbReference>
<proteinExistence type="predicted"/>
<evidence type="ECO:0000256" key="1">
    <source>
        <dbReference type="SAM" id="MobiDB-lite"/>
    </source>
</evidence>
<dbReference type="OrthoDB" id="2109241at2759"/>
<dbReference type="InterPro" id="IPR039471">
    <property type="entry name" value="CXorf65-like"/>
</dbReference>
<accession>A0A8J2VVT6</accession>
<sequence length="157" mass="18011">MYISVIYKDAPELSAQRRRSSEPDPSIEKVLLVNPNCPVRIMLEYIRKRCRLGKFTEFDLCDESGHLMGLFDMPTYVYTTDKFEHKRTYYIIIIKQEADRRISVLPQLNHENLIYVDLKARVKKYLAGDGTPPTPTPASTPPGKVTPPVTKPTAKKK</sequence>
<evidence type="ECO:0000313" key="3">
    <source>
        <dbReference type="Proteomes" id="UP000789524"/>
    </source>
</evidence>
<dbReference type="EMBL" id="CAKASE010000080">
    <property type="protein sequence ID" value="CAG9580948.1"/>
    <property type="molecule type" value="Genomic_DNA"/>
</dbReference>
<protein>
    <submittedName>
        <fullName evidence="2">(African queen) hypothetical protein</fullName>
    </submittedName>
</protein>
<name>A0A8J2VVT6_9NEOP</name>